<evidence type="ECO:0000313" key="4">
    <source>
        <dbReference type="Proteomes" id="UP001596417"/>
    </source>
</evidence>
<feature type="compositionally biased region" description="Polar residues" evidence="1">
    <location>
        <begin position="14"/>
        <end position="40"/>
    </location>
</feature>
<dbReference type="InterPro" id="IPR036388">
    <property type="entry name" value="WH-like_DNA-bd_sf"/>
</dbReference>
<dbReference type="SUPFAM" id="SSF46785">
    <property type="entry name" value="Winged helix' DNA-binding domain"/>
    <property type="match status" value="2"/>
</dbReference>
<feature type="region of interest" description="Disordered" evidence="1">
    <location>
        <begin position="1"/>
        <end position="40"/>
    </location>
</feature>
<feature type="compositionally biased region" description="Polar residues" evidence="1">
    <location>
        <begin position="268"/>
        <end position="285"/>
    </location>
</feature>
<feature type="compositionally biased region" description="Polar residues" evidence="1">
    <location>
        <begin position="302"/>
        <end position="311"/>
    </location>
</feature>
<protein>
    <submittedName>
        <fullName evidence="3">Winged helix-turn-helix transcriptional regulator</fullName>
    </submittedName>
</protein>
<dbReference type="EMBL" id="JBHTAX010000001">
    <property type="protein sequence ID" value="MFC7191007.1"/>
    <property type="molecule type" value="Genomic_DNA"/>
</dbReference>
<dbReference type="Pfam" id="PF25212">
    <property type="entry name" value="HVO_A0114"/>
    <property type="match status" value="1"/>
</dbReference>
<feature type="domain" description="HTH arsR-type" evidence="2">
    <location>
        <begin position="474"/>
        <end position="568"/>
    </location>
</feature>
<feature type="region of interest" description="Disordered" evidence="1">
    <location>
        <begin position="225"/>
        <end position="328"/>
    </location>
</feature>
<dbReference type="InterPro" id="IPR001845">
    <property type="entry name" value="HTH_ArsR_DNA-bd_dom"/>
</dbReference>
<dbReference type="CDD" id="cd00090">
    <property type="entry name" value="HTH_ARSR"/>
    <property type="match status" value="2"/>
</dbReference>
<dbReference type="InterPro" id="IPR011991">
    <property type="entry name" value="ArsR-like_HTH"/>
</dbReference>
<reference evidence="3 4" key="1">
    <citation type="journal article" date="2019" name="Int. J. Syst. Evol. Microbiol.">
        <title>The Global Catalogue of Microorganisms (GCM) 10K type strain sequencing project: providing services to taxonomists for standard genome sequencing and annotation.</title>
        <authorList>
            <consortium name="The Broad Institute Genomics Platform"/>
            <consortium name="The Broad Institute Genome Sequencing Center for Infectious Disease"/>
            <person name="Wu L."/>
            <person name="Ma J."/>
        </authorList>
    </citation>
    <scope>NUCLEOTIDE SEQUENCE [LARGE SCALE GENOMIC DNA]</scope>
    <source>
        <strain evidence="3 4">RDMS1</strain>
    </source>
</reference>
<dbReference type="RefSeq" id="WP_264555830.1">
    <property type="nucleotide sequence ID" value="NZ_CP109979.1"/>
</dbReference>
<dbReference type="AlphaFoldDB" id="A0ABD5YRF7"/>
<gene>
    <name evidence="3" type="ORF">ACFQL7_15035</name>
</gene>
<dbReference type="Pfam" id="PF24266">
    <property type="entry name" value="HTH_HVO_0163_N"/>
    <property type="match status" value="1"/>
</dbReference>
<sequence>MSVRASQTERSEDNNQNSISHTLTETASKTIPSRIIQNTTNRTGGIVEKTTHLTATIIETTDNAPNTTNETTSQHLIDRPGVVTEKLNDTVERLIESDNATDRQMDPDRLGDRNFTDRFERMIDHTKGNNRSMRRWIESRISNEASPLPNETGASPSNSTPLLSNKTGAPLSNNTSLLPNKTGASPSSNPSHTPDSGRIVDSSNDSVSAPIDEGARAIDEIADTDSTQTTEEEQESSSASTPTATSSDREHGQTTQTTAEDTYTTNTERPSSATDSSPTDNTTDARIQPYPDSNKSHADSSEPINASNSTGDTDKIAEGGSEDEQHQNVSLLEEPTIPHTPESTPETGVAVGATAVAIRTLIRQGSIVPGTVSSTISVSNTGLLPTIRTSLDTHVTDPLSRTLALFRYSRHDDSDPLDHDGRARVFKTIEETPGVYLSAVSQQTDLSLSTIRHHLRVLEREDLVMSAKVHGKRRFYPTNSEQLELTAVLDDEATANVIEALCRLGPTSVSNLADDLDRDPSTVTHHLQRLNDDGIVHRERDGRTVINYVSPRVRALLSDSNVDGADQFVCEAD</sequence>
<proteinExistence type="predicted"/>
<name>A0ABD5YRF7_9EURY</name>
<feature type="region of interest" description="Disordered" evidence="1">
    <location>
        <begin position="143"/>
        <end position="209"/>
    </location>
</feature>
<feature type="compositionally biased region" description="Low complexity" evidence="1">
    <location>
        <begin position="236"/>
        <end position="246"/>
    </location>
</feature>
<comment type="caution">
    <text evidence="3">The sequence shown here is derived from an EMBL/GenBank/DDBJ whole genome shotgun (WGS) entry which is preliminary data.</text>
</comment>
<evidence type="ECO:0000313" key="3">
    <source>
        <dbReference type="EMBL" id="MFC7191007.1"/>
    </source>
</evidence>
<dbReference type="InterPro" id="IPR036390">
    <property type="entry name" value="WH_DNA-bd_sf"/>
</dbReference>
<keyword evidence="4" id="KW-1185">Reference proteome</keyword>
<dbReference type="Gene3D" id="1.10.10.10">
    <property type="entry name" value="Winged helix-like DNA-binding domain superfamily/Winged helix DNA-binding domain"/>
    <property type="match status" value="2"/>
</dbReference>
<dbReference type="Proteomes" id="UP001596417">
    <property type="component" value="Unassembled WGS sequence"/>
</dbReference>
<dbReference type="GeneID" id="76200683"/>
<dbReference type="SMART" id="SM00418">
    <property type="entry name" value="HTH_ARSR"/>
    <property type="match status" value="2"/>
</dbReference>
<dbReference type="InterPro" id="IPR056504">
    <property type="entry name" value="HTH_HVO_0163_N"/>
</dbReference>
<dbReference type="PROSITE" id="PS50987">
    <property type="entry name" value="HTH_ARSR_2"/>
    <property type="match status" value="1"/>
</dbReference>
<dbReference type="PANTHER" id="PTHR36216">
    <property type="entry name" value="TRANSCRIPTIONAL REGULATOR, TRMB"/>
    <property type="match status" value="1"/>
</dbReference>
<dbReference type="PANTHER" id="PTHR36216:SF1">
    <property type="entry name" value="HTH ARSR-TYPE DOMAIN-CONTAINING PROTEIN"/>
    <property type="match status" value="1"/>
</dbReference>
<evidence type="ECO:0000256" key="1">
    <source>
        <dbReference type="SAM" id="MobiDB-lite"/>
    </source>
</evidence>
<evidence type="ECO:0000259" key="2">
    <source>
        <dbReference type="PROSITE" id="PS50987"/>
    </source>
</evidence>
<feature type="compositionally biased region" description="Polar residues" evidence="1">
    <location>
        <begin position="152"/>
        <end position="194"/>
    </location>
</feature>
<feature type="compositionally biased region" description="Low complexity" evidence="1">
    <location>
        <begin position="254"/>
        <end position="267"/>
    </location>
</feature>
<organism evidence="3 4">
    <name type="scientific">Halocatena marina</name>
    <dbReference type="NCBI Taxonomy" id="2934937"/>
    <lineage>
        <taxon>Archaea</taxon>
        <taxon>Methanobacteriati</taxon>
        <taxon>Methanobacteriota</taxon>
        <taxon>Stenosarchaea group</taxon>
        <taxon>Halobacteria</taxon>
        <taxon>Halobacteriales</taxon>
        <taxon>Natronomonadaceae</taxon>
        <taxon>Halocatena</taxon>
    </lineage>
</organism>
<accession>A0ABD5YRF7</accession>